<evidence type="ECO:0000256" key="7">
    <source>
        <dbReference type="SAM" id="Phobius"/>
    </source>
</evidence>
<name>V2TQ82_9GAMM</name>
<keyword evidence="6 7" id="KW-0472">Membrane</keyword>
<dbReference type="InterPro" id="IPR023090">
    <property type="entry name" value="UPF0702_alpha/beta_dom_sf"/>
</dbReference>
<comment type="subcellular location">
    <subcellularLocation>
        <location evidence="1">Cell membrane</location>
        <topology evidence="1">Multi-pass membrane protein</topology>
    </subcellularLocation>
</comment>
<evidence type="ECO:0000256" key="5">
    <source>
        <dbReference type="ARBA" id="ARBA00022989"/>
    </source>
</evidence>
<keyword evidence="5 7" id="KW-1133">Transmembrane helix</keyword>
<feature type="transmembrane region" description="Helical" evidence="7">
    <location>
        <begin position="61"/>
        <end position="81"/>
    </location>
</feature>
<feature type="transmembrane region" description="Helical" evidence="7">
    <location>
        <begin position="36"/>
        <end position="55"/>
    </location>
</feature>
<evidence type="ECO:0000256" key="4">
    <source>
        <dbReference type="ARBA" id="ARBA00022692"/>
    </source>
</evidence>
<protein>
    <recommendedName>
        <fullName evidence="12">DUF421 domain-containing protein</fullName>
    </recommendedName>
</protein>
<keyword evidence="4 7" id="KW-0812">Transmembrane</keyword>
<evidence type="ECO:0008006" key="12">
    <source>
        <dbReference type="Google" id="ProtNLM"/>
    </source>
</evidence>
<evidence type="ECO:0000259" key="9">
    <source>
        <dbReference type="Pfam" id="PF20730"/>
    </source>
</evidence>
<evidence type="ECO:0000256" key="6">
    <source>
        <dbReference type="ARBA" id="ARBA00023136"/>
    </source>
</evidence>
<dbReference type="OrthoDB" id="9778331at2"/>
<dbReference type="RefSeq" id="WP_023273871.1">
    <property type="nucleotide sequence ID" value="NZ_KI530735.1"/>
</dbReference>
<feature type="domain" description="YetF C-terminal" evidence="8">
    <location>
        <begin position="84"/>
        <end position="202"/>
    </location>
</feature>
<dbReference type="InterPro" id="IPR048454">
    <property type="entry name" value="YetF_N"/>
</dbReference>
<organism evidence="10 11">
    <name type="scientific">Acinetobacter nectaris CIP 110549</name>
    <dbReference type="NCBI Taxonomy" id="1392540"/>
    <lineage>
        <taxon>Bacteria</taxon>
        <taxon>Pseudomonadati</taxon>
        <taxon>Pseudomonadota</taxon>
        <taxon>Gammaproteobacteria</taxon>
        <taxon>Moraxellales</taxon>
        <taxon>Moraxellaceae</taxon>
        <taxon>Acinetobacter</taxon>
    </lineage>
</organism>
<comment type="caution">
    <text evidence="10">The sequence shown here is derived from an EMBL/GenBank/DDBJ whole genome shotgun (WGS) entry which is preliminary data.</text>
</comment>
<comment type="similarity">
    <text evidence="2">Belongs to the UPF0702 family.</text>
</comment>
<evidence type="ECO:0000313" key="10">
    <source>
        <dbReference type="EMBL" id="ESK37825.1"/>
    </source>
</evidence>
<evidence type="ECO:0000256" key="1">
    <source>
        <dbReference type="ARBA" id="ARBA00004651"/>
    </source>
</evidence>
<evidence type="ECO:0000256" key="3">
    <source>
        <dbReference type="ARBA" id="ARBA00022475"/>
    </source>
</evidence>
<dbReference type="HOGENOM" id="CLU_077149_4_0_6"/>
<sequence length="234" mass="27068">MGLTFYIFLLVKLVIAFTIIISYMNFIGKTQLTQFTAVDFIGNFIFGAVVGGSIYNDGLKITEFVLLLLISVTFMYFLNYLSHHVLRFRTIAIGESIPIIRHGRFLLNDIEQKRRKIDMLRVLSQLHCMGYHSFQEVYYAEIQPDGQLAAVKDTAIPPSEIFILRGQLFSTLIEEQGIDRDRLEEFLLNHHLDLSNIFLGEYYDDHLLITFKDGKEKSFDISAIKIKEEIEEPN</sequence>
<dbReference type="Pfam" id="PF20730">
    <property type="entry name" value="YetF_N"/>
    <property type="match status" value="1"/>
</dbReference>
<dbReference type="STRING" id="1392540.P256_02261"/>
<reference evidence="10 11" key="1">
    <citation type="submission" date="2013-10" db="EMBL/GenBank/DDBJ databases">
        <title>The Genome Sequence of Acinetobacter nectaris CIP 110549.</title>
        <authorList>
            <consortium name="The Broad Institute Genomics Platform"/>
            <consortium name="The Broad Institute Genome Sequencing Center for Infectious Disease"/>
            <person name="Cerqueira G."/>
            <person name="Feldgarden M."/>
            <person name="Courvalin P."/>
            <person name="Grillot-Courvalin C."/>
            <person name="Clermont D."/>
            <person name="Rocha E."/>
            <person name="Yoon E.-J."/>
            <person name="Nemec A."/>
            <person name="Young S.K."/>
            <person name="Zeng Q."/>
            <person name="Gargeya S."/>
            <person name="Fitzgerald M."/>
            <person name="Abouelleil A."/>
            <person name="Alvarado L."/>
            <person name="Berlin A.M."/>
            <person name="Chapman S.B."/>
            <person name="Gainer-Dewar J."/>
            <person name="Goldberg J."/>
            <person name="Gnerre S."/>
            <person name="Griggs A."/>
            <person name="Gujja S."/>
            <person name="Hansen M."/>
            <person name="Howarth C."/>
            <person name="Imamovic A."/>
            <person name="Ireland A."/>
            <person name="Larimer J."/>
            <person name="McCowan C."/>
            <person name="Murphy C."/>
            <person name="Pearson M."/>
            <person name="Poon T.W."/>
            <person name="Priest M."/>
            <person name="Roberts A."/>
            <person name="Saif S."/>
            <person name="Shea T."/>
            <person name="Sykes S."/>
            <person name="Wortman J."/>
            <person name="Nusbaum C."/>
            <person name="Birren B."/>
        </authorList>
    </citation>
    <scope>NUCLEOTIDE SEQUENCE [LARGE SCALE GENOMIC DNA]</scope>
    <source>
        <strain evidence="10 11">CIP 110549</strain>
    </source>
</reference>
<dbReference type="Gene3D" id="3.30.240.20">
    <property type="entry name" value="bsu07140 like domains"/>
    <property type="match status" value="1"/>
</dbReference>
<dbReference type="PATRIC" id="fig|1392540.3.peg.2182"/>
<dbReference type="AlphaFoldDB" id="V2TQ82"/>
<keyword evidence="11" id="KW-1185">Reference proteome</keyword>
<accession>V2TQ82</accession>
<dbReference type="PANTHER" id="PTHR34582:SF5">
    <property type="entry name" value="UPF0702 TRANSMEMBRANE PROTEIN YETF"/>
    <property type="match status" value="1"/>
</dbReference>
<dbReference type="InterPro" id="IPR007353">
    <property type="entry name" value="DUF421"/>
</dbReference>
<dbReference type="Proteomes" id="UP000023785">
    <property type="component" value="Unassembled WGS sequence"/>
</dbReference>
<evidence type="ECO:0000313" key="11">
    <source>
        <dbReference type="Proteomes" id="UP000023785"/>
    </source>
</evidence>
<feature type="domain" description="YetF-like N-terminal transmembrane" evidence="9">
    <location>
        <begin position="6"/>
        <end position="81"/>
    </location>
</feature>
<dbReference type="EMBL" id="AYER01000009">
    <property type="protein sequence ID" value="ESK37825.1"/>
    <property type="molecule type" value="Genomic_DNA"/>
</dbReference>
<proteinExistence type="inferred from homology"/>
<dbReference type="eggNOG" id="COG2323">
    <property type="taxonomic scope" value="Bacteria"/>
</dbReference>
<evidence type="ECO:0000256" key="2">
    <source>
        <dbReference type="ARBA" id="ARBA00006448"/>
    </source>
</evidence>
<dbReference type="Pfam" id="PF04239">
    <property type="entry name" value="DUF421"/>
    <property type="match status" value="1"/>
</dbReference>
<gene>
    <name evidence="10" type="ORF">P256_02261</name>
</gene>
<dbReference type="PANTHER" id="PTHR34582">
    <property type="entry name" value="UPF0702 TRANSMEMBRANE PROTEIN YCAP"/>
    <property type="match status" value="1"/>
</dbReference>
<evidence type="ECO:0000259" key="8">
    <source>
        <dbReference type="Pfam" id="PF04239"/>
    </source>
</evidence>
<keyword evidence="3" id="KW-1003">Cell membrane</keyword>
<feature type="transmembrane region" description="Helical" evidence="7">
    <location>
        <begin position="6"/>
        <end position="24"/>
    </location>
</feature>
<dbReference type="GO" id="GO:0005886">
    <property type="term" value="C:plasma membrane"/>
    <property type="evidence" value="ECO:0007669"/>
    <property type="project" value="UniProtKB-SubCell"/>
</dbReference>